<feature type="compositionally biased region" description="Basic and acidic residues" evidence="1">
    <location>
        <begin position="36"/>
        <end position="51"/>
    </location>
</feature>
<name>A0AA40FWW8_9HYME</name>
<accession>A0AA40FWW8</accession>
<feature type="region of interest" description="Disordered" evidence="1">
    <location>
        <begin position="1"/>
        <end position="215"/>
    </location>
</feature>
<feature type="compositionally biased region" description="Basic and acidic residues" evidence="1">
    <location>
        <begin position="129"/>
        <end position="140"/>
    </location>
</feature>
<reference evidence="2" key="1">
    <citation type="submission" date="2021-10" db="EMBL/GenBank/DDBJ databases">
        <title>Melipona bicolor Genome sequencing and assembly.</title>
        <authorList>
            <person name="Araujo N.S."/>
            <person name="Arias M.C."/>
        </authorList>
    </citation>
    <scope>NUCLEOTIDE SEQUENCE</scope>
    <source>
        <strain evidence="2">USP_2M_L1-L4_2017</strain>
        <tissue evidence="2">Whole body</tissue>
    </source>
</reference>
<feature type="compositionally biased region" description="Basic and acidic residues" evidence="1">
    <location>
        <begin position="103"/>
        <end position="117"/>
    </location>
</feature>
<evidence type="ECO:0000256" key="1">
    <source>
        <dbReference type="SAM" id="MobiDB-lite"/>
    </source>
</evidence>
<gene>
    <name evidence="2" type="ORF">K0M31_004505</name>
</gene>
<evidence type="ECO:0000313" key="3">
    <source>
        <dbReference type="Proteomes" id="UP001177670"/>
    </source>
</evidence>
<dbReference type="AlphaFoldDB" id="A0AA40FWW8"/>
<keyword evidence="3" id="KW-1185">Reference proteome</keyword>
<feature type="compositionally biased region" description="Basic and acidic residues" evidence="1">
    <location>
        <begin position="61"/>
        <end position="95"/>
    </location>
</feature>
<sequence length="237" mass="26072">MAAGGDRSADAVLSGLTSRGYKRRLAFGKANNSLETSERTAKEAEGNESERRSKKRRKTKGKLERREGHERGEVKHEGTSKSVERISGRNEERTIIGRRICVGRKEAKKEGGRESQRRKGGGGGITFRFPRDFTSRDRPSGKRRKQNQFYGRTGIDASPIGIDPIDGSRGLDLPRDAQLPGHGNLVRSLPSGFSSSKEAAYVGPRPICGRSPSVSSSALKEMLGPEFHGRSCKREYT</sequence>
<comment type="caution">
    <text evidence="2">The sequence shown here is derived from an EMBL/GenBank/DDBJ whole genome shotgun (WGS) entry which is preliminary data.</text>
</comment>
<proteinExistence type="predicted"/>
<protein>
    <submittedName>
        <fullName evidence="2">Uncharacterized protein</fullName>
    </submittedName>
</protein>
<evidence type="ECO:0000313" key="2">
    <source>
        <dbReference type="EMBL" id="KAK1126884.1"/>
    </source>
</evidence>
<dbReference type="EMBL" id="JAHYIQ010000013">
    <property type="protein sequence ID" value="KAK1126884.1"/>
    <property type="molecule type" value="Genomic_DNA"/>
</dbReference>
<organism evidence="2 3">
    <name type="scientific">Melipona bicolor</name>
    <dbReference type="NCBI Taxonomy" id="60889"/>
    <lineage>
        <taxon>Eukaryota</taxon>
        <taxon>Metazoa</taxon>
        <taxon>Ecdysozoa</taxon>
        <taxon>Arthropoda</taxon>
        <taxon>Hexapoda</taxon>
        <taxon>Insecta</taxon>
        <taxon>Pterygota</taxon>
        <taxon>Neoptera</taxon>
        <taxon>Endopterygota</taxon>
        <taxon>Hymenoptera</taxon>
        <taxon>Apocrita</taxon>
        <taxon>Aculeata</taxon>
        <taxon>Apoidea</taxon>
        <taxon>Anthophila</taxon>
        <taxon>Apidae</taxon>
        <taxon>Melipona</taxon>
    </lineage>
</organism>
<dbReference type="Proteomes" id="UP001177670">
    <property type="component" value="Unassembled WGS sequence"/>
</dbReference>